<evidence type="ECO:0000313" key="3">
    <source>
        <dbReference type="Proteomes" id="UP000625711"/>
    </source>
</evidence>
<feature type="repeat" description="RCC1" evidence="1">
    <location>
        <begin position="175"/>
        <end position="230"/>
    </location>
</feature>
<dbReference type="Pfam" id="PF00415">
    <property type="entry name" value="RCC1"/>
    <property type="match status" value="2"/>
</dbReference>
<comment type="caution">
    <text evidence="2">The sequence shown here is derived from an EMBL/GenBank/DDBJ whole genome shotgun (WGS) entry which is preliminary data.</text>
</comment>
<evidence type="ECO:0000313" key="2">
    <source>
        <dbReference type="EMBL" id="KAF7278738.1"/>
    </source>
</evidence>
<dbReference type="SUPFAM" id="SSF50985">
    <property type="entry name" value="RCC1/BLIP-II"/>
    <property type="match status" value="1"/>
</dbReference>
<protein>
    <recommendedName>
        <fullName evidence="4">RCC1 domain-containing protein 1</fullName>
    </recommendedName>
</protein>
<dbReference type="Proteomes" id="UP000625711">
    <property type="component" value="Unassembled WGS sequence"/>
</dbReference>
<organism evidence="2 3">
    <name type="scientific">Rhynchophorus ferrugineus</name>
    <name type="common">Red palm weevil</name>
    <name type="synonym">Curculio ferrugineus</name>
    <dbReference type="NCBI Taxonomy" id="354439"/>
    <lineage>
        <taxon>Eukaryota</taxon>
        <taxon>Metazoa</taxon>
        <taxon>Ecdysozoa</taxon>
        <taxon>Arthropoda</taxon>
        <taxon>Hexapoda</taxon>
        <taxon>Insecta</taxon>
        <taxon>Pterygota</taxon>
        <taxon>Neoptera</taxon>
        <taxon>Endopterygota</taxon>
        <taxon>Coleoptera</taxon>
        <taxon>Polyphaga</taxon>
        <taxon>Cucujiformia</taxon>
        <taxon>Curculionidae</taxon>
        <taxon>Dryophthorinae</taxon>
        <taxon>Rhynchophorus</taxon>
    </lineage>
</organism>
<evidence type="ECO:0000256" key="1">
    <source>
        <dbReference type="PROSITE-ProRule" id="PRU00235"/>
    </source>
</evidence>
<dbReference type="PROSITE" id="PS50012">
    <property type="entry name" value="RCC1_3"/>
    <property type="match status" value="2"/>
</dbReference>
<feature type="repeat" description="RCC1" evidence="1">
    <location>
        <begin position="123"/>
        <end position="174"/>
    </location>
</feature>
<evidence type="ECO:0008006" key="4">
    <source>
        <dbReference type="Google" id="ProtNLM"/>
    </source>
</evidence>
<reference evidence="2" key="1">
    <citation type="submission" date="2020-08" db="EMBL/GenBank/DDBJ databases">
        <title>Genome sequencing and assembly of the red palm weevil Rhynchophorus ferrugineus.</title>
        <authorList>
            <person name="Dias G.B."/>
            <person name="Bergman C.M."/>
            <person name="Manee M."/>
        </authorList>
    </citation>
    <scope>NUCLEOTIDE SEQUENCE</scope>
    <source>
        <strain evidence="2">AA-2017</strain>
        <tissue evidence="2">Whole larva</tissue>
    </source>
</reference>
<keyword evidence="3" id="KW-1185">Reference proteome</keyword>
<sequence length="281" mass="31569">MRIFCKGFNLYNQLNAPKKNMLNFKNLKDIKCIGANDNFVIIVDSFDQIYKFLITNLDSPILLPKFKDNSDSIKILTCGLKLNIAYTENGLLYSIPEKINFENKNIVDIKIGREHCLLLDTSGNVYAFGRGSRGQLGLGHLDEEYCPKLIEALAGIKITCIAAGGWHSAAVSFDGDLYMWGWNGNGQLGLSSQNISVMATPQIVDIQGYLDKKVLKVSCGNRHSIALLENNHLCGSGWNKYKQLKNHDEENYYNFIFISDFSKEFVDNIVCGSWNTAVICR</sequence>
<dbReference type="PRINTS" id="PR00633">
    <property type="entry name" value="RCCNDNSATION"/>
</dbReference>
<gene>
    <name evidence="2" type="ORF">GWI33_008045</name>
</gene>
<name>A0A834IIZ0_RHYFE</name>
<dbReference type="InterPro" id="IPR052830">
    <property type="entry name" value="RCC1_domain-containing"/>
</dbReference>
<dbReference type="OrthoDB" id="5370059at2759"/>
<dbReference type="Gene3D" id="2.130.10.30">
    <property type="entry name" value="Regulator of chromosome condensation 1/beta-lactamase-inhibitor protein II"/>
    <property type="match status" value="1"/>
</dbReference>
<dbReference type="EMBL" id="JAACXV010000389">
    <property type="protein sequence ID" value="KAF7278738.1"/>
    <property type="molecule type" value="Genomic_DNA"/>
</dbReference>
<dbReference type="PROSITE" id="PS00626">
    <property type="entry name" value="RCC1_2"/>
    <property type="match status" value="2"/>
</dbReference>
<dbReference type="PANTHER" id="PTHR46849">
    <property type="entry name" value="RCC1 DOMAIN-CONTAINING PROTEIN 1"/>
    <property type="match status" value="1"/>
</dbReference>
<dbReference type="AlphaFoldDB" id="A0A834IIZ0"/>
<dbReference type="InterPro" id="IPR009091">
    <property type="entry name" value="RCC1/BLIP-II"/>
</dbReference>
<accession>A0A834IIZ0</accession>
<proteinExistence type="predicted"/>
<dbReference type="PANTHER" id="PTHR46849:SF1">
    <property type="entry name" value="RCC1 DOMAIN-CONTAINING PROTEIN 1"/>
    <property type="match status" value="1"/>
</dbReference>
<dbReference type="InterPro" id="IPR000408">
    <property type="entry name" value="Reg_chr_condens"/>
</dbReference>